<evidence type="ECO:0000313" key="3">
    <source>
        <dbReference type="EMBL" id="CAE4640580.1"/>
    </source>
</evidence>
<dbReference type="Gene3D" id="2.90.10.10">
    <property type="entry name" value="Bulb-type lectin domain"/>
    <property type="match status" value="1"/>
</dbReference>
<protein>
    <recommendedName>
        <fullName evidence="4">Bulb-type lectin domain-containing protein</fullName>
    </recommendedName>
</protein>
<dbReference type="AlphaFoldDB" id="A0A7S4SEB6"/>
<keyword evidence="2" id="KW-0812">Transmembrane</keyword>
<proteinExistence type="predicted"/>
<accession>A0A7S4SEB6</accession>
<feature type="compositionally biased region" description="Acidic residues" evidence="1">
    <location>
        <begin position="13"/>
        <end position="26"/>
    </location>
</feature>
<name>A0A7S4SEB6_9STRA</name>
<evidence type="ECO:0000256" key="2">
    <source>
        <dbReference type="SAM" id="Phobius"/>
    </source>
</evidence>
<organism evidence="3">
    <name type="scientific">Ditylum brightwellii</name>
    <dbReference type="NCBI Taxonomy" id="49249"/>
    <lineage>
        <taxon>Eukaryota</taxon>
        <taxon>Sar</taxon>
        <taxon>Stramenopiles</taxon>
        <taxon>Ochrophyta</taxon>
        <taxon>Bacillariophyta</taxon>
        <taxon>Mediophyceae</taxon>
        <taxon>Lithodesmiophycidae</taxon>
        <taxon>Lithodesmiales</taxon>
        <taxon>Lithodesmiaceae</taxon>
        <taxon>Ditylum</taxon>
    </lineage>
</organism>
<sequence length="288" mass="33040">MGEKSYREISFRDDDEEDSISDEESMGDEHYRPPSSKSQKIKQTLTDTKTIFIACLLLLVGAALAVDIAQRRSGSIQSVPSPAPLKKDMPTMAAAALLEEEEEEEPEYLEETAPETIITEIEYENSTDEKYSDVGDEFKEDDTRDYGQDKFDCIGDRLENEKPLHPNEFICSEDFRFMFGLTADGALVWKNVEKNQEFIYHQGTVNDFYLLKADGTFTLYDENNNLLWNKMPYQPVQYTSKCLPSHNCPFLFLHNDGVLTIDYMDTNGMWLSYDTDIIYSMDSDDEGN</sequence>
<evidence type="ECO:0000256" key="1">
    <source>
        <dbReference type="SAM" id="MobiDB-lite"/>
    </source>
</evidence>
<evidence type="ECO:0008006" key="4">
    <source>
        <dbReference type="Google" id="ProtNLM"/>
    </source>
</evidence>
<reference evidence="3" key="1">
    <citation type="submission" date="2021-01" db="EMBL/GenBank/DDBJ databases">
        <authorList>
            <person name="Corre E."/>
            <person name="Pelletier E."/>
            <person name="Niang G."/>
            <person name="Scheremetjew M."/>
            <person name="Finn R."/>
            <person name="Kale V."/>
            <person name="Holt S."/>
            <person name="Cochrane G."/>
            <person name="Meng A."/>
            <person name="Brown T."/>
            <person name="Cohen L."/>
        </authorList>
    </citation>
    <scope>NUCLEOTIDE SEQUENCE</scope>
    <source>
        <strain evidence="3">GSO104</strain>
    </source>
</reference>
<feature type="region of interest" description="Disordered" evidence="1">
    <location>
        <begin position="1"/>
        <end position="41"/>
    </location>
</feature>
<gene>
    <name evidence="3" type="ORF">DBRI00130_LOCUS32517</name>
</gene>
<feature type="compositionally biased region" description="Basic and acidic residues" evidence="1">
    <location>
        <begin position="1"/>
        <end position="12"/>
    </location>
</feature>
<feature type="transmembrane region" description="Helical" evidence="2">
    <location>
        <begin position="50"/>
        <end position="69"/>
    </location>
</feature>
<dbReference type="InterPro" id="IPR036426">
    <property type="entry name" value="Bulb-type_lectin_dom_sf"/>
</dbReference>
<keyword evidence="2" id="KW-1133">Transmembrane helix</keyword>
<dbReference type="EMBL" id="HBNS01041793">
    <property type="protein sequence ID" value="CAE4640580.1"/>
    <property type="molecule type" value="Transcribed_RNA"/>
</dbReference>
<keyword evidence="2" id="KW-0472">Membrane</keyword>
<dbReference type="SUPFAM" id="SSF51110">
    <property type="entry name" value="alpha-D-mannose-specific plant lectins"/>
    <property type="match status" value="1"/>
</dbReference>